<comment type="caution">
    <text evidence="1">The sequence shown here is derived from an EMBL/GenBank/DDBJ whole genome shotgun (WGS) entry which is preliminary data.</text>
</comment>
<keyword evidence="2" id="KW-1185">Reference proteome</keyword>
<dbReference type="Proteomes" id="UP000796761">
    <property type="component" value="Unassembled WGS sequence"/>
</dbReference>
<dbReference type="Gene3D" id="2.30.30.850">
    <property type="match status" value="1"/>
</dbReference>
<protein>
    <submittedName>
        <fullName evidence="1">Uncharacterized protein</fullName>
    </submittedName>
</protein>
<dbReference type="EMBL" id="SWJQ01001870">
    <property type="protein sequence ID" value="TRZ07255.1"/>
    <property type="molecule type" value="Genomic_DNA"/>
</dbReference>
<dbReference type="AlphaFoldDB" id="A0A8K1FXY9"/>
<evidence type="ECO:0000313" key="2">
    <source>
        <dbReference type="Proteomes" id="UP000796761"/>
    </source>
</evidence>
<organism evidence="1 2">
    <name type="scientific">Zosterops borbonicus</name>
    <dbReference type="NCBI Taxonomy" id="364589"/>
    <lineage>
        <taxon>Eukaryota</taxon>
        <taxon>Metazoa</taxon>
        <taxon>Chordata</taxon>
        <taxon>Craniata</taxon>
        <taxon>Vertebrata</taxon>
        <taxon>Euteleostomi</taxon>
        <taxon>Archelosauria</taxon>
        <taxon>Archosauria</taxon>
        <taxon>Dinosauria</taxon>
        <taxon>Saurischia</taxon>
        <taxon>Theropoda</taxon>
        <taxon>Coelurosauria</taxon>
        <taxon>Aves</taxon>
        <taxon>Neognathae</taxon>
        <taxon>Neoaves</taxon>
        <taxon>Telluraves</taxon>
        <taxon>Australaves</taxon>
        <taxon>Passeriformes</taxon>
        <taxon>Sylvioidea</taxon>
        <taxon>Zosteropidae</taxon>
        <taxon>Zosterops</taxon>
    </lineage>
</organism>
<accession>A0A8K1FXY9</accession>
<gene>
    <name evidence="1" type="ORF">HGM15179_019851</name>
</gene>
<proteinExistence type="predicted"/>
<name>A0A8K1FXY9_9PASS</name>
<dbReference type="OrthoDB" id="9906983at2759"/>
<reference evidence="1" key="1">
    <citation type="submission" date="2019-04" db="EMBL/GenBank/DDBJ databases">
        <title>Genome assembly of Zosterops borbonicus 15179.</title>
        <authorList>
            <person name="Leroy T."/>
            <person name="Anselmetti Y."/>
            <person name="Tilak M.-K."/>
            <person name="Nabholz B."/>
        </authorList>
    </citation>
    <scope>NUCLEOTIDE SEQUENCE</scope>
    <source>
        <strain evidence="1">HGM_15179</strain>
        <tissue evidence="1">Muscle</tissue>
    </source>
</reference>
<evidence type="ECO:0000313" key="1">
    <source>
        <dbReference type="EMBL" id="TRZ07255.1"/>
    </source>
</evidence>
<sequence>MVTSQSEFPTSFHSSQWEGPFQVLLNSFTAVKIKEQASWIHHTSIKKAPQSSWKVTQVHPGKVSLTGKEWQKHPIGTSPEVPCILSIDFLRNGYYKGLKGLKWAFGIATVEAEGIRQLNTLPGLSVNLSTVGVRKVEEQQVAIATLAVNDW</sequence>